<dbReference type="Gene3D" id="3.40.50.300">
    <property type="entry name" value="P-loop containing nucleotide triphosphate hydrolases"/>
    <property type="match status" value="1"/>
</dbReference>
<dbReference type="Pfam" id="PF00493">
    <property type="entry name" value="MCM"/>
    <property type="match status" value="1"/>
</dbReference>
<evidence type="ECO:0000313" key="19">
    <source>
        <dbReference type="RefSeq" id="XP_011502380.1"/>
    </source>
</evidence>
<dbReference type="GO" id="GO:0005634">
    <property type="term" value="C:nucleus"/>
    <property type="evidence" value="ECO:0007669"/>
    <property type="project" value="UniProtKB-SubCell"/>
</dbReference>
<dbReference type="InterPro" id="IPR027417">
    <property type="entry name" value="P-loop_NTPase"/>
</dbReference>
<evidence type="ECO:0000256" key="9">
    <source>
        <dbReference type="ARBA" id="ARBA00022801"/>
    </source>
</evidence>
<dbReference type="InterPro" id="IPR059098">
    <property type="entry name" value="WHD_MCM2"/>
</dbReference>
<keyword evidence="5" id="KW-0235">DNA replication</keyword>
<dbReference type="InterPro" id="IPR027925">
    <property type="entry name" value="MCM_N"/>
</dbReference>
<dbReference type="Pfam" id="PF14551">
    <property type="entry name" value="MCM_N"/>
    <property type="match status" value="1"/>
</dbReference>
<dbReference type="PANTHER" id="PTHR11630:SF44">
    <property type="entry name" value="DNA REPLICATION LICENSING FACTOR MCM2"/>
    <property type="match status" value="1"/>
</dbReference>
<evidence type="ECO:0000256" key="4">
    <source>
        <dbReference type="ARBA" id="ARBA00018925"/>
    </source>
</evidence>
<sequence>MCLEIKIELIFDDWLTSSQLSSPTNSDWHDSLTSPAPDFDEPFADENHLLSGENEIQEEEGEELFGENMEIDYQPISALDRYEHDVVDDEHYSELSQGERVAAEAAMRRRDQVAGIIRDDRDLLYEDSDDEDLSRKRNMAEKIAAGEINDNEMIESIENLEDTKGHSVKEWVTMLAPRNEIANRFKSFLRIYTNSKGQYVYKERIRHMCENNQSSFIVEFAVLASKEHVLAYFLPEAPFQMLEIFDEVAKNFVLTIFPSYERVTTEIHVRISELPLIEELRTFRKLHLNQLVRTLGVVTATTGVLPQLCIVRYDCNRCGYILGPYTQTQSQEIKPNKCPECQSSGPFQINMEQTIYRNYQKITIQESPGKIPAGRIPRSKDCILLSDLVDRCKPGDEVDITAIYTNNYSGSLNTEEGFPIFSTVLLANHLYVKDSKDIVDSLTEEEKHYILKLSKDPHIGDRIITSIAPSIYGHKFIKRSLALSIFGGVSKNPGMKHKVRGDINILICGDPGTAKSQFLKYTEKIAPRAIFTTGQGASAVGLTAYVRRSPITQEWTLEAGALVLADNGVCLIDEFDKMNDQDRTSIHEAMEQQSISISKAGIVTSLNARCAVIAASNPIGGRYDASMTFAENVDLSEPIVSRFDILCIVKDEVDPMQDRHLANFVVNSHIKHHPTNSEKIIPPQLKNWADKNIEELEPLDQEILKKYIVYAKQNIHPKLNNVDQDKIGKLYSRLRQESLITGSLPITVRHIESIIRIAEANAKMHLHEFVREEDINLAIRMELESFVETQKYSVMKDMRLAFNKYLTFEKNHNELLYFVLRGLTLDALAFQKAIYRGHITSVEIVEKDLLDRAKQFNVYNLSTFYKSNLFRLNNFIYDSKRKIIIQTLPAIDED</sequence>
<keyword evidence="14" id="KW-0539">Nucleus</keyword>
<dbReference type="Proteomes" id="UP000695007">
    <property type="component" value="Unplaced"/>
</dbReference>
<dbReference type="InterPro" id="IPR041562">
    <property type="entry name" value="MCM_lid"/>
</dbReference>
<dbReference type="GO" id="GO:1902975">
    <property type="term" value="P:mitotic DNA replication initiation"/>
    <property type="evidence" value="ECO:0007669"/>
    <property type="project" value="TreeGrafter"/>
</dbReference>
<evidence type="ECO:0000256" key="13">
    <source>
        <dbReference type="ARBA" id="ARBA00023125"/>
    </source>
</evidence>
<feature type="compositionally biased region" description="Polar residues" evidence="16">
    <location>
        <begin position="22"/>
        <end position="34"/>
    </location>
</feature>
<evidence type="ECO:0000256" key="14">
    <source>
        <dbReference type="ARBA" id="ARBA00023242"/>
    </source>
</evidence>
<evidence type="ECO:0000256" key="10">
    <source>
        <dbReference type="ARBA" id="ARBA00022806"/>
    </source>
</evidence>
<dbReference type="CTD" id="4171"/>
<dbReference type="SUPFAM" id="SSF52540">
    <property type="entry name" value="P-loop containing nucleoside triphosphate hydrolases"/>
    <property type="match status" value="1"/>
</dbReference>
<name>A0AAJ7DZR5_9HYME</name>
<dbReference type="Pfam" id="PF17855">
    <property type="entry name" value="MCM_lid"/>
    <property type="match status" value="1"/>
</dbReference>
<evidence type="ECO:0000256" key="8">
    <source>
        <dbReference type="ARBA" id="ARBA00022771"/>
    </source>
</evidence>
<dbReference type="GeneID" id="105365821"/>
<accession>A0AAJ7DZR5</accession>
<evidence type="ECO:0000256" key="11">
    <source>
        <dbReference type="ARBA" id="ARBA00022833"/>
    </source>
</evidence>
<dbReference type="GO" id="GO:0017116">
    <property type="term" value="F:single-stranded DNA helicase activity"/>
    <property type="evidence" value="ECO:0007669"/>
    <property type="project" value="TreeGrafter"/>
</dbReference>
<reference evidence="19" key="1">
    <citation type="submission" date="2025-08" db="UniProtKB">
        <authorList>
            <consortium name="RefSeq"/>
        </authorList>
    </citation>
    <scope>IDENTIFICATION</scope>
</reference>
<dbReference type="InterPro" id="IPR033762">
    <property type="entry name" value="MCM_OB"/>
</dbReference>
<organism evidence="18 19">
    <name type="scientific">Ceratosolen solmsi marchali</name>
    <dbReference type="NCBI Taxonomy" id="326594"/>
    <lineage>
        <taxon>Eukaryota</taxon>
        <taxon>Metazoa</taxon>
        <taxon>Ecdysozoa</taxon>
        <taxon>Arthropoda</taxon>
        <taxon>Hexapoda</taxon>
        <taxon>Insecta</taxon>
        <taxon>Pterygota</taxon>
        <taxon>Neoptera</taxon>
        <taxon>Endopterygota</taxon>
        <taxon>Hymenoptera</taxon>
        <taxon>Apocrita</taxon>
        <taxon>Proctotrupomorpha</taxon>
        <taxon>Chalcidoidea</taxon>
        <taxon>Agaonidae</taxon>
        <taxon>Agaoninae</taxon>
        <taxon>Ceratosolen</taxon>
    </lineage>
</organism>
<dbReference type="GO" id="GO:0042555">
    <property type="term" value="C:MCM complex"/>
    <property type="evidence" value="ECO:0007669"/>
    <property type="project" value="InterPro"/>
</dbReference>
<dbReference type="GO" id="GO:0005524">
    <property type="term" value="F:ATP binding"/>
    <property type="evidence" value="ECO:0007669"/>
    <property type="project" value="UniProtKB-KW"/>
</dbReference>
<dbReference type="CDD" id="cd17753">
    <property type="entry name" value="MCM2"/>
    <property type="match status" value="1"/>
</dbReference>
<dbReference type="RefSeq" id="XP_011502380.1">
    <property type="nucleotide sequence ID" value="XM_011504078.1"/>
</dbReference>
<dbReference type="Gene3D" id="3.30.1640.10">
    <property type="entry name" value="mini-chromosome maintenance (MCM) complex, chain A, domain 1"/>
    <property type="match status" value="1"/>
</dbReference>
<feature type="domain" description="MCM C-terminal AAA(+) ATPase" evidence="17">
    <location>
        <begin position="459"/>
        <end position="665"/>
    </location>
</feature>
<gene>
    <name evidence="19" type="primary">LOC105365821</name>
</gene>
<keyword evidence="6" id="KW-0479">Metal-binding</keyword>
<dbReference type="FunFam" id="3.40.50.300:FF:000138">
    <property type="entry name" value="DNA helicase"/>
    <property type="match status" value="1"/>
</dbReference>
<keyword evidence="9" id="KW-0378">Hydrolase</keyword>
<dbReference type="GO" id="GO:0043138">
    <property type="term" value="F:3'-5' DNA helicase activity"/>
    <property type="evidence" value="ECO:0007669"/>
    <property type="project" value="TreeGrafter"/>
</dbReference>
<evidence type="ECO:0000256" key="15">
    <source>
        <dbReference type="ARBA" id="ARBA00023306"/>
    </source>
</evidence>
<dbReference type="Gene3D" id="2.20.28.10">
    <property type="match status" value="1"/>
</dbReference>
<evidence type="ECO:0000256" key="2">
    <source>
        <dbReference type="ARBA" id="ARBA00008010"/>
    </source>
</evidence>
<dbReference type="InterPro" id="IPR018525">
    <property type="entry name" value="MCM_CS"/>
</dbReference>
<dbReference type="PRINTS" id="PR01657">
    <property type="entry name" value="MCMFAMILY"/>
</dbReference>
<evidence type="ECO:0000313" key="18">
    <source>
        <dbReference type="Proteomes" id="UP000695007"/>
    </source>
</evidence>
<dbReference type="PROSITE" id="PS00847">
    <property type="entry name" value="MCM_1"/>
    <property type="match status" value="1"/>
</dbReference>
<dbReference type="GO" id="GO:0003697">
    <property type="term" value="F:single-stranded DNA binding"/>
    <property type="evidence" value="ECO:0007669"/>
    <property type="project" value="TreeGrafter"/>
</dbReference>
<evidence type="ECO:0000256" key="5">
    <source>
        <dbReference type="ARBA" id="ARBA00022705"/>
    </source>
</evidence>
<dbReference type="InterPro" id="IPR008045">
    <property type="entry name" value="MCM2"/>
</dbReference>
<dbReference type="Pfam" id="PF12619">
    <property type="entry name" value="MCM2_N"/>
    <property type="match status" value="1"/>
</dbReference>
<evidence type="ECO:0000256" key="6">
    <source>
        <dbReference type="ARBA" id="ARBA00022723"/>
    </source>
</evidence>
<keyword evidence="18" id="KW-1185">Reference proteome</keyword>
<dbReference type="InterPro" id="IPR012340">
    <property type="entry name" value="NA-bd_OB-fold"/>
</dbReference>
<keyword evidence="13" id="KW-0238">DNA-binding</keyword>
<dbReference type="EC" id="3.6.4.12" evidence="3"/>
<dbReference type="GO" id="GO:0016787">
    <property type="term" value="F:hydrolase activity"/>
    <property type="evidence" value="ECO:0007669"/>
    <property type="project" value="UniProtKB-KW"/>
</dbReference>
<dbReference type="KEGG" id="csol:105365821"/>
<dbReference type="Gene3D" id="2.40.50.140">
    <property type="entry name" value="Nucleic acid-binding proteins"/>
    <property type="match status" value="1"/>
</dbReference>
<comment type="similarity">
    <text evidence="2">Belongs to the MCM family.</text>
</comment>
<dbReference type="Pfam" id="PF17207">
    <property type="entry name" value="MCM_OB"/>
    <property type="match status" value="1"/>
</dbReference>
<keyword evidence="10" id="KW-0347">Helicase</keyword>
<dbReference type="PROSITE" id="PS50051">
    <property type="entry name" value="MCM_2"/>
    <property type="match status" value="1"/>
</dbReference>
<keyword evidence="12" id="KW-0067">ATP-binding</keyword>
<evidence type="ECO:0000256" key="16">
    <source>
        <dbReference type="SAM" id="MobiDB-lite"/>
    </source>
</evidence>
<dbReference type="SUPFAM" id="SSF50249">
    <property type="entry name" value="Nucleic acid-binding proteins"/>
    <property type="match status" value="1"/>
</dbReference>
<evidence type="ECO:0000259" key="17">
    <source>
        <dbReference type="PROSITE" id="PS50051"/>
    </source>
</evidence>
<comment type="subcellular location">
    <subcellularLocation>
        <location evidence="1">Nucleus</location>
    </subcellularLocation>
</comment>
<evidence type="ECO:0000256" key="1">
    <source>
        <dbReference type="ARBA" id="ARBA00004123"/>
    </source>
</evidence>
<evidence type="ECO:0000256" key="12">
    <source>
        <dbReference type="ARBA" id="ARBA00022840"/>
    </source>
</evidence>
<dbReference type="AlphaFoldDB" id="A0AAJ7DZR5"/>
<keyword evidence="8" id="KW-0863">Zinc-finger</keyword>
<keyword evidence="15" id="KW-0131">Cell cycle</keyword>
<dbReference type="PANTHER" id="PTHR11630">
    <property type="entry name" value="DNA REPLICATION LICENSING FACTOR MCM FAMILY MEMBER"/>
    <property type="match status" value="1"/>
</dbReference>
<evidence type="ECO:0000256" key="7">
    <source>
        <dbReference type="ARBA" id="ARBA00022741"/>
    </source>
</evidence>
<dbReference type="GO" id="GO:0000727">
    <property type="term" value="P:double-strand break repair via break-induced replication"/>
    <property type="evidence" value="ECO:0007669"/>
    <property type="project" value="TreeGrafter"/>
</dbReference>
<protein>
    <recommendedName>
        <fullName evidence="4">DNA replication licensing factor MCM2</fullName>
        <ecNumber evidence="3">3.6.4.12</ecNumber>
    </recommendedName>
</protein>
<dbReference type="SMART" id="SM00350">
    <property type="entry name" value="MCM"/>
    <property type="match status" value="1"/>
</dbReference>
<feature type="region of interest" description="Disordered" evidence="16">
    <location>
        <begin position="22"/>
        <end position="45"/>
    </location>
</feature>
<proteinExistence type="inferred from homology"/>
<keyword evidence="11" id="KW-0862">Zinc</keyword>
<dbReference type="InterPro" id="IPR001208">
    <property type="entry name" value="MCM_dom"/>
</dbReference>
<keyword evidence="7" id="KW-0547">Nucleotide-binding</keyword>
<dbReference type="Pfam" id="PF23669">
    <property type="entry name" value="WHD_MCM2"/>
    <property type="match status" value="1"/>
</dbReference>
<dbReference type="InterPro" id="IPR031327">
    <property type="entry name" value="MCM"/>
</dbReference>
<dbReference type="PRINTS" id="PR01658">
    <property type="entry name" value="MCMPROTEIN2"/>
</dbReference>
<dbReference type="GO" id="GO:0008270">
    <property type="term" value="F:zinc ion binding"/>
    <property type="evidence" value="ECO:0007669"/>
    <property type="project" value="UniProtKB-KW"/>
</dbReference>
<evidence type="ECO:0000256" key="3">
    <source>
        <dbReference type="ARBA" id="ARBA00012551"/>
    </source>
</evidence>